<dbReference type="Pfam" id="PF01391">
    <property type="entry name" value="Collagen"/>
    <property type="match status" value="1"/>
</dbReference>
<dbReference type="AlphaFoldDB" id="A0A9Q1D299"/>
<accession>A0A9Q1D299</accession>
<feature type="region of interest" description="Disordered" evidence="1">
    <location>
        <begin position="62"/>
        <end position="84"/>
    </location>
</feature>
<name>A0A9Q1D299_CONCO</name>
<feature type="region of interest" description="Disordered" evidence="1">
    <location>
        <begin position="431"/>
        <end position="463"/>
    </location>
</feature>
<keyword evidence="3" id="KW-1185">Reference proteome</keyword>
<reference evidence="2" key="1">
    <citation type="journal article" date="2023" name="Science">
        <title>Genome structures resolve the early diversification of teleost fishes.</title>
        <authorList>
            <person name="Parey E."/>
            <person name="Louis A."/>
            <person name="Montfort J."/>
            <person name="Bouchez O."/>
            <person name="Roques C."/>
            <person name="Iampietro C."/>
            <person name="Lluch J."/>
            <person name="Castinel A."/>
            <person name="Donnadieu C."/>
            <person name="Desvignes T."/>
            <person name="Floi Bucao C."/>
            <person name="Jouanno E."/>
            <person name="Wen M."/>
            <person name="Mejri S."/>
            <person name="Dirks R."/>
            <person name="Jansen H."/>
            <person name="Henkel C."/>
            <person name="Chen W.J."/>
            <person name="Zahm M."/>
            <person name="Cabau C."/>
            <person name="Klopp C."/>
            <person name="Thompson A.W."/>
            <person name="Robinson-Rechavi M."/>
            <person name="Braasch I."/>
            <person name="Lecointre G."/>
            <person name="Bobe J."/>
            <person name="Postlethwait J.H."/>
            <person name="Berthelot C."/>
            <person name="Roest Crollius H."/>
            <person name="Guiguen Y."/>
        </authorList>
    </citation>
    <scope>NUCLEOTIDE SEQUENCE</scope>
    <source>
        <strain evidence="2">Concon-B</strain>
    </source>
</reference>
<feature type="compositionally biased region" description="Basic and acidic residues" evidence="1">
    <location>
        <begin position="492"/>
        <end position="501"/>
    </location>
</feature>
<gene>
    <name evidence="2" type="ORF">COCON_G00200010</name>
</gene>
<comment type="caution">
    <text evidence="2">The sequence shown here is derived from an EMBL/GenBank/DDBJ whole genome shotgun (WGS) entry which is preliminary data.</text>
</comment>
<feature type="region of interest" description="Disordered" evidence="1">
    <location>
        <begin position="1"/>
        <end position="49"/>
    </location>
</feature>
<sequence length="557" mass="59913">MCSTKTCSGPRPEHVGPGFPRSGRSGSRTGRAAGPRGTRAENLGNRSAAFPRSLRIHIRVQLPPAPGPESAAEPGLGDRQGTADGCSGTSCGKCDCSGVKGAKGERGFPGLQGNMGFPGMQGLEGPAGPTGTKGDFGDAGGPGLKGMRMLSLSCRVPQVQRGSQETQAFPEFQGKTAPQVHMVSQDAMGRRDEAELTGYRASLDRAALRGSPDFQERRGILAVSLKAPSHRKAIRVFLEGLDSREVREFLDIRVYLDLKGPQDLGGSLAPLAPKESRASCLSKVKKVKREAQVFGVPPGPPCLKRKWGDLLRHTLYLDRRAKWGKVVKKERKVSVCPTRPGSKVNLAPQAPGVNQAKTETTGVKERQGSLEHLGTLECWGRREIEDFQDMVKGHLAQKVLPVLRAREETEVFLGFKDPLACQAGWLRALRGREGSQERSARRATGVSTACRCSGPEAKMGPRDQSAHLALQGMETATLTEGPQGRPAPQDSAENRARKVTKETPVWSVRPTAPPDSRAPQAPKDSKVIRDPGATKESRVYLAYLVAWETQVSLVPQG</sequence>
<evidence type="ECO:0000313" key="2">
    <source>
        <dbReference type="EMBL" id="KAJ8256137.1"/>
    </source>
</evidence>
<feature type="compositionally biased region" description="Low complexity" evidence="1">
    <location>
        <begin position="16"/>
        <end position="37"/>
    </location>
</feature>
<evidence type="ECO:0000313" key="3">
    <source>
        <dbReference type="Proteomes" id="UP001152803"/>
    </source>
</evidence>
<feature type="region of interest" description="Disordered" evidence="1">
    <location>
        <begin position="477"/>
        <end position="532"/>
    </location>
</feature>
<evidence type="ECO:0000256" key="1">
    <source>
        <dbReference type="SAM" id="MobiDB-lite"/>
    </source>
</evidence>
<proteinExistence type="predicted"/>
<dbReference type="OrthoDB" id="8964069at2759"/>
<feature type="compositionally biased region" description="Basic and acidic residues" evidence="1">
    <location>
        <begin position="523"/>
        <end position="532"/>
    </location>
</feature>
<organism evidence="2 3">
    <name type="scientific">Conger conger</name>
    <name type="common">Conger eel</name>
    <name type="synonym">Muraena conger</name>
    <dbReference type="NCBI Taxonomy" id="82655"/>
    <lineage>
        <taxon>Eukaryota</taxon>
        <taxon>Metazoa</taxon>
        <taxon>Chordata</taxon>
        <taxon>Craniata</taxon>
        <taxon>Vertebrata</taxon>
        <taxon>Euteleostomi</taxon>
        <taxon>Actinopterygii</taxon>
        <taxon>Neopterygii</taxon>
        <taxon>Teleostei</taxon>
        <taxon>Anguilliformes</taxon>
        <taxon>Congridae</taxon>
        <taxon>Conger</taxon>
    </lineage>
</organism>
<dbReference type="Proteomes" id="UP001152803">
    <property type="component" value="Unassembled WGS sequence"/>
</dbReference>
<dbReference type="EMBL" id="JAFJMO010000015">
    <property type="protein sequence ID" value="KAJ8256137.1"/>
    <property type="molecule type" value="Genomic_DNA"/>
</dbReference>
<protein>
    <submittedName>
        <fullName evidence="2">Uncharacterized protein</fullName>
    </submittedName>
</protein>
<feature type="compositionally biased region" description="Low complexity" evidence="1">
    <location>
        <begin position="68"/>
        <end position="77"/>
    </location>
</feature>
<dbReference type="InterPro" id="IPR008160">
    <property type="entry name" value="Collagen"/>
</dbReference>
<feature type="compositionally biased region" description="Basic and acidic residues" evidence="1">
    <location>
        <begin position="431"/>
        <end position="440"/>
    </location>
</feature>